<sequence length="465" mass="53030">MGAICGKVETQGESRKEVEEDLRIDNRKRNSLIFAVIEWVSAVDANNSVKDQEKLATIIARRPRDTETATDDPRASRQTKESEAIAGGNFRALRGILISEWRFVNRKYPNLNDDTLLHIACREGYLRMVQFITDPKNQPQFENVELDVNLENGKWRTPLHVAFTPPVETFCARRFGVDSKGLPLAKKPDGDVSDMEWIRPGTARTRAEDRQKIVACLIKRKCDLNKVDYHDHSALHYACVWGWVPTVDLLLEEGADPECSNIGALAASCGQNALMLCADFLHVPLIDLLLSETEISIESKNVDGETALHYAALRGSMEAVEALLEFGANVNCESYARDTPLKRACRQQRVDLVHKLLDYDCNRRPSAFAILEGEALMEITLRLDEEKRKKVEEYEKLKRLEAAGKNKKGKKSAIGAWVPYRDKRGRGIFYYNRVSRVSQFEVPEDYEKDRRYLMKDATYGMHFYH</sequence>
<dbReference type="Pfam" id="PF00023">
    <property type="entry name" value="Ank"/>
    <property type="match status" value="1"/>
</dbReference>
<dbReference type="AlphaFoldDB" id="A0A8J2X0P4"/>
<dbReference type="InterPro" id="IPR002110">
    <property type="entry name" value="Ankyrin_rpt"/>
</dbReference>
<name>A0A8J2X0P4_9STRA</name>
<evidence type="ECO:0000256" key="1">
    <source>
        <dbReference type="ARBA" id="ARBA00022737"/>
    </source>
</evidence>
<comment type="caution">
    <text evidence="6">The sequence shown here is derived from an EMBL/GenBank/DDBJ whole genome shotgun (WGS) entry which is preliminary data.</text>
</comment>
<dbReference type="Proteomes" id="UP000789595">
    <property type="component" value="Unassembled WGS sequence"/>
</dbReference>
<dbReference type="PANTHER" id="PTHR24198">
    <property type="entry name" value="ANKYRIN REPEAT AND PROTEIN KINASE DOMAIN-CONTAINING PROTEIN"/>
    <property type="match status" value="1"/>
</dbReference>
<dbReference type="OrthoDB" id="20052at2759"/>
<dbReference type="SMART" id="SM00248">
    <property type="entry name" value="ANK"/>
    <property type="match status" value="5"/>
</dbReference>
<keyword evidence="7" id="KW-1185">Reference proteome</keyword>
<feature type="repeat" description="ANK" evidence="3">
    <location>
        <begin position="230"/>
        <end position="262"/>
    </location>
</feature>
<keyword evidence="2 3" id="KW-0040">ANK repeat</keyword>
<evidence type="ECO:0000256" key="4">
    <source>
        <dbReference type="SAM" id="MobiDB-lite"/>
    </source>
</evidence>
<keyword evidence="1" id="KW-0677">Repeat</keyword>
<feature type="compositionally biased region" description="Basic and acidic residues" evidence="4">
    <location>
        <begin position="62"/>
        <end position="82"/>
    </location>
</feature>
<dbReference type="EMBL" id="CAKKNE010000005">
    <property type="protein sequence ID" value="CAH0376042.1"/>
    <property type="molecule type" value="Genomic_DNA"/>
</dbReference>
<accession>A0A8J2X0P4</accession>
<organism evidence="6 7">
    <name type="scientific">Pelagomonas calceolata</name>
    <dbReference type="NCBI Taxonomy" id="35677"/>
    <lineage>
        <taxon>Eukaryota</taxon>
        <taxon>Sar</taxon>
        <taxon>Stramenopiles</taxon>
        <taxon>Ochrophyta</taxon>
        <taxon>Pelagophyceae</taxon>
        <taxon>Pelagomonadales</taxon>
        <taxon>Pelagomonadaceae</taxon>
        <taxon>Pelagomonas</taxon>
    </lineage>
</organism>
<gene>
    <name evidence="6" type="ORF">PECAL_5P05960</name>
</gene>
<dbReference type="SUPFAM" id="SSF48403">
    <property type="entry name" value="Ankyrin repeat"/>
    <property type="match status" value="1"/>
</dbReference>
<dbReference type="PROSITE" id="PS50297">
    <property type="entry name" value="ANK_REP_REGION"/>
    <property type="match status" value="2"/>
</dbReference>
<feature type="region of interest" description="Disordered" evidence="4">
    <location>
        <begin position="60"/>
        <end position="82"/>
    </location>
</feature>
<evidence type="ECO:0000256" key="3">
    <source>
        <dbReference type="PROSITE-ProRule" id="PRU00023"/>
    </source>
</evidence>
<dbReference type="PANTHER" id="PTHR24198:SF165">
    <property type="entry name" value="ANKYRIN REPEAT-CONTAINING PROTEIN-RELATED"/>
    <property type="match status" value="1"/>
</dbReference>
<evidence type="ECO:0000256" key="2">
    <source>
        <dbReference type="ARBA" id="ARBA00023043"/>
    </source>
</evidence>
<dbReference type="Gene3D" id="1.25.40.20">
    <property type="entry name" value="Ankyrin repeat-containing domain"/>
    <property type="match status" value="2"/>
</dbReference>
<dbReference type="Pfam" id="PF12796">
    <property type="entry name" value="Ank_2"/>
    <property type="match status" value="1"/>
</dbReference>
<dbReference type="PROSITE" id="PS50088">
    <property type="entry name" value="ANK_REPEAT"/>
    <property type="match status" value="2"/>
</dbReference>
<dbReference type="InterPro" id="IPR001202">
    <property type="entry name" value="WW_dom"/>
</dbReference>
<dbReference type="InterPro" id="IPR036770">
    <property type="entry name" value="Ankyrin_rpt-contain_sf"/>
</dbReference>
<evidence type="ECO:0000313" key="7">
    <source>
        <dbReference type="Proteomes" id="UP000789595"/>
    </source>
</evidence>
<protein>
    <recommendedName>
        <fullName evidence="5">WW domain-containing protein</fullName>
    </recommendedName>
</protein>
<feature type="repeat" description="ANK" evidence="3">
    <location>
        <begin position="303"/>
        <end position="335"/>
    </location>
</feature>
<evidence type="ECO:0000313" key="6">
    <source>
        <dbReference type="EMBL" id="CAH0376042.1"/>
    </source>
</evidence>
<feature type="domain" description="WW" evidence="5">
    <location>
        <begin position="417"/>
        <end position="443"/>
    </location>
</feature>
<proteinExistence type="predicted"/>
<evidence type="ECO:0000259" key="5">
    <source>
        <dbReference type="PROSITE" id="PS01159"/>
    </source>
</evidence>
<reference evidence="6" key="1">
    <citation type="submission" date="2021-11" db="EMBL/GenBank/DDBJ databases">
        <authorList>
            <consortium name="Genoscope - CEA"/>
            <person name="William W."/>
        </authorList>
    </citation>
    <scope>NUCLEOTIDE SEQUENCE</scope>
</reference>
<dbReference type="PROSITE" id="PS01159">
    <property type="entry name" value="WW_DOMAIN_1"/>
    <property type="match status" value="1"/>
</dbReference>